<reference evidence="5" key="1">
    <citation type="submission" date="2021-11" db="EMBL/GenBank/DDBJ databases">
        <authorList>
            <person name="Rodrigo-Torres L."/>
            <person name="Arahal R. D."/>
            <person name="Lucena T."/>
        </authorList>
    </citation>
    <scope>NUCLEOTIDE SEQUENCE</scope>
    <source>
        <strain evidence="5">CECT 7928</strain>
    </source>
</reference>
<feature type="domain" description="MobA-like NTP transferase" evidence="4">
    <location>
        <begin position="12"/>
        <end position="182"/>
    </location>
</feature>
<dbReference type="Pfam" id="PF12804">
    <property type="entry name" value="NTP_transf_3"/>
    <property type="match status" value="1"/>
</dbReference>
<dbReference type="InterPro" id="IPR050065">
    <property type="entry name" value="GlmU-like"/>
</dbReference>
<comment type="caution">
    <text evidence="5">The sequence shown here is derived from an EMBL/GenBank/DDBJ whole genome shotgun (WGS) entry which is preliminary data.</text>
</comment>
<protein>
    <submittedName>
        <fullName evidence="5">2-C-methyl-D-erythritol 4-phosphate cytidylyltransferase</fullName>
        <ecNumber evidence="5">2.7.7.60</ecNumber>
    </submittedName>
</protein>
<evidence type="ECO:0000256" key="1">
    <source>
        <dbReference type="ARBA" id="ARBA00022679"/>
    </source>
</evidence>
<evidence type="ECO:0000313" key="6">
    <source>
        <dbReference type="Proteomes" id="UP000838748"/>
    </source>
</evidence>
<sequence>MVSSECSIENIIILAAGEGRRFFKSGGKVLKQLVPFNGIPLVRRIVLQALRLNIEGKVIVVVGEDEEQVKQIKQSLTGIDGIQYVKNEKSRADNNFYSVKKALECCSKSASIIIEADCVFEDSDLSSFASSVTNSSSIIWGCIGAANNYENGGVLVPEHKDSAWQPHIASGDEYRSLAEQPGSLKMFGIVGISHEQTSRFFEQVADVNYDVPSYFHQVFFDSPSSYKHTVYDFGLDAFSFNTNKELNLNEK</sequence>
<proteinExistence type="predicted"/>
<dbReference type="EC" id="2.7.7.60" evidence="5"/>
<dbReference type="InterPro" id="IPR029044">
    <property type="entry name" value="Nucleotide-diphossugar_trans"/>
</dbReference>
<dbReference type="Proteomes" id="UP000838748">
    <property type="component" value="Unassembled WGS sequence"/>
</dbReference>
<evidence type="ECO:0000256" key="3">
    <source>
        <dbReference type="ARBA" id="ARBA00022842"/>
    </source>
</evidence>
<dbReference type="InterPro" id="IPR025877">
    <property type="entry name" value="MobA-like_NTP_Trfase"/>
</dbReference>
<evidence type="ECO:0000259" key="4">
    <source>
        <dbReference type="Pfam" id="PF12804"/>
    </source>
</evidence>
<evidence type="ECO:0000313" key="5">
    <source>
        <dbReference type="EMBL" id="CAH0541771.1"/>
    </source>
</evidence>
<dbReference type="PANTHER" id="PTHR43584:SF5">
    <property type="entry name" value="PROTEIN LICC"/>
    <property type="match status" value="1"/>
</dbReference>
<keyword evidence="3" id="KW-0460">Magnesium</keyword>
<dbReference type="PANTHER" id="PTHR43584">
    <property type="entry name" value="NUCLEOTIDYL TRANSFERASE"/>
    <property type="match status" value="1"/>
</dbReference>
<dbReference type="RefSeq" id="WP_237363269.1">
    <property type="nucleotide sequence ID" value="NZ_CAKLDM010000002.1"/>
</dbReference>
<dbReference type="SUPFAM" id="SSF53448">
    <property type="entry name" value="Nucleotide-diphospho-sugar transferases"/>
    <property type="match status" value="1"/>
</dbReference>
<keyword evidence="6" id="KW-1185">Reference proteome</keyword>
<dbReference type="EMBL" id="CAKLDM010000002">
    <property type="protein sequence ID" value="CAH0541771.1"/>
    <property type="molecule type" value="Genomic_DNA"/>
</dbReference>
<keyword evidence="2 5" id="KW-0548">Nucleotidyltransferase</keyword>
<gene>
    <name evidence="5" type="primary">ispD_2</name>
    <name evidence="5" type="ORF">VMF7928_03823</name>
</gene>
<evidence type="ECO:0000256" key="2">
    <source>
        <dbReference type="ARBA" id="ARBA00022695"/>
    </source>
</evidence>
<accession>A0ABN8E8Z2</accession>
<organism evidence="5 6">
    <name type="scientific">Vibrio marisflavi CECT 7928</name>
    <dbReference type="NCBI Taxonomy" id="634439"/>
    <lineage>
        <taxon>Bacteria</taxon>
        <taxon>Pseudomonadati</taxon>
        <taxon>Pseudomonadota</taxon>
        <taxon>Gammaproteobacteria</taxon>
        <taxon>Vibrionales</taxon>
        <taxon>Vibrionaceae</taxon>
        <taxon>Vibrio</taxon>
    </lineage>
</organism>
<dbReference type="Gene3D" id="3.90.550.10">
    <property type="entry name" value="Spore Coat Polysaccharide Biosynthesis Protein SpsA, Chain A"/>
    <property type="match status" value="1"/>
</dbReference>
<name>A0ABN8E8Z2_9VIBR</name>
<dbReference type="GO" id="GO:0050518">
    <property type="term" value="F:2-C-methyl-D-erythritol 4-phosphate cytidylyltransferase activity"/>
    <property type="evidence" value="ECO:0007669"/>
    <property type="project" value="UniProtKB-EC"/>
</dbReference>
<keyword evidence="1 5" id="KW-0808">Transferase</keyword>